<feature type="compositionally biased region" description="Low complexity" evidence="4">
    <location>
        <begin position="223"/>
        <end position="232"/>
    </location>
</feature>
<sequence>MNNFGVIEIASTTTKSTPGWAYVPDTAPALPAAVHSTSRKRAARNQPALTLSDLSAREETRIRKELEALDRDNPKDVNIPIPPRPGEAAEVRPPKFADGGSRGLTTQFAAQNKHTPNVRKILQSQKSFANHLDDYQAMLALAESNPAAAAALNAAQAKPSTPTTSVSKSASPAPTPASAGGPSKRSAAAAKRAAAKEKQEQERKKAQHTPKPETESEKLGSTPPQQAPQQQQEGDNDVEMPDATASTTPQPPPTAAAAQTSYPRVSAILPAYAKPPPAAHPGDADPLLVSRVPPFPTDDELRALMTAPPLSYLEARGAWGEEERRYPVRVFCAVCGYWGRVKCMKCGTRVCALDCLEAHREECVTRYGL</sequence>
<dbReference type="GO" id="GO:0006338">
    <property type="term" value="P:chromatin remodeling"/>
    <property type="evidence" value="ECO:0007669"/>
    <property type="project" value="InterPro"/>
</dbReference>
<feature type="compositionally biased region" description="Basic and acidic residues" evidence="4">
    <location>
        <begin position="194"/>
        <end position="218"/>
    </location>
</feature>
<dbReference type="CDD" id="cd21437">
    <property type="entry name" value="zf-HIT_ZNHIT1_like"/>
    <property type="match status" value="1"/>
</dbReference>
<keyword evidence="1" id="KW-0479">Metal-binding</keyword>
<dbReference type="InterPro" id="IPR007529">
    <property type="entry name" value="Znf_HIT"/>
</dbReference>
<dbReference type="GO" id="GO:0005634">
    <property type="term" value="C:nucleus"/>
    <property type="evidence" value="ECO:0007669"/>
    <property type="project" value="UniProtKB-ARBA"/>
</dbReference>
<feature type="region of interest" description="Disordered" evidence="4">
    <location>
        <begin position="73"/>
        <end position="103"/>
    </location>
</feature>
<evidence type="ECO:0000259" key="5">
    <source>
        <dbReference type="Pfam" id="PF04438"/>
    </source>
</evidence>
<name>A0A446B880_9PEZI</name>
<reference evidence="6 7" key="1">
    <citation type="submission" date="2018-04" db="EMBL/GenBank/DDBJ databases">
        <authorList>
            <person name="Huttner S."/>
            <person name="Dainat J."/>
        </authorList>
    </citation>
    <scope>NUCLEOTIDE SEQUENCE [LARGE SCALE GENOMIC DNA]</scope>
</reference>
<organism evidence="6 7">
    <name type="scientific">Thermothielavioides terrestris</name>
    <dbReference type="NCBI Taxonomy" id="2587410"/>
    <lineage>
        <taxon>Eukaryota</taxon>
        <taxon>Fungi</taxon>
        <taxon>Dikarya</taxon>
        <taxon>Ascomycota</taxon>
        <taxon>Pezizomycotina</taxon>
        <taxon>Sordariomycetes</taxon>
        <taxon>Sordariomycetidae</taxon>
        <taxon>Sordariales</taxon>
        <taxon>Chaetomiaceae</taxon>
        <taxon>Thermothielavioides</taxon>
    </lineage>
</organism>
<evidence type="ECO:0000256" key="1">
    <source>
        <dbReference type="ARBA" id="ARBA00022723"/>
    </source>
</evidence>
<protein>
    <submittedName>
        <fullName evidence="6">99367357-91bf-48ef-89ce-04b1f7aaf9a0</fullName>
    </submittedName>
</protein>
<accession>A0A446B880</accession>
<feature type="compositionally biased region" description="Low complexity" evidence="4">
    <location>
        <begin position="152"/>
        <end position="192"/>
    </location>
</feature>
<evidence type="ECO:0000313" key="6">
    <source>
        <dbReference type="EMBL" id="SPQ18713.1"/>
    </source>
</evidence>
<proteinExistence type="predicted"/>
<dbReference type="InterPro" id="IPR039723">
    <property type="entry name" value="Vps71/ZNHIT1"/>
</dbReference>
<feature type="domain" description="HIT-type" evidence="5">
    <location>
        <begin position="329"/>
        <end position="356"/>
    </location>
</feature>
<dbReference type="GO" id="GO:0008270">
    <property type="term" value="F:zinc ion binding"/>
    <property type="evidence" value="ECO:0007669"/>
    <property type="project" value="UniProtKB-KW"/>
</dbReference>
<dbReference type="EMBL" id="OUUZ01000001">
    <property type="protein sequence ID" value="SPQ18713.1"/>
    <property type="molecule type" value="Genomic_DNA"/>
</dbReference>
<feature type="region of interest" description="Disordered" evidence="4">
    <location>
        <begin position="152"/>
        <end position="260"/>
    </location>
</feature>
<gene>
    <name evidence="6" type="ORF">TT172_LOCUS1132</name>
</gene>
<dbReference type="AlphaFoldDB" id="A0A446B880"/>
<dbReference type="PANTHER" id="PTHR13093">
    <property type="entry name" value="ZINC FINGER HIT DOMAIN CONTAINING PROTEIN 1"/>
    <property type="match status" value="1"/>
</dbReference>
<keyword evidence="3" id="KW-0862">Zinc</keyword>
<dbReference type="Pfam" id="PF04438">
    <property type="entry name" value="zf-HIT"/>
    <property type="match status" value="1"/>
</dbReference>
<keyword evidence="2" id="KW-0863">Zinc-finger</keyword>
<evidence type="ECO:0000256" key="2">
    <source>
        <dbReference type="ARBA" id="ARBA00022771"/>
    </source>
</evidence>
<evidence type="ECO:0000313" key="7">
    <source>
        <dbReference type="Proteomes" id="UP000289323"/>
    </source>
</evidence>
<evidence type="ECO:0000256" key="4">
    <source>
        <dbReference type="SAM" id="MobiDB-lite"/>
    </source>
</evidence>
<dbReference type="Proteomes" id="UP000289323">
    <property type="component" value="Unassembled WGS sequence"/>
</dbReference>
<evidence type="ECO:0000256" key="3">
    <source>
        <dbReference type="ARBA" id="ARBA00022833"/>
    </source>
</evidence>